<accession>A0A822Y8B9</accession>
<dbReference type="AlphaFoldDB" id="A0A822Y8B9"/>
<keyword evidence="1" id="KW-0472">Membrane</keyword>
<dbReference type="EMBL" id="DUZY01000002">
    <property type="protein sequence ID" value="DAD27811.1"/>
    <property type="molecule type" value="Genomic_DNA"/>
</dbReference>
<feature type="transmembrane region" description="Helical" evidence="1">
    <location>
        <begin position="117"/>
        <end position="140"/>
    </location>
</feature>
<sequence>MFPINGGNVLWGGDVNSLSKHTLRTSPVFIPTTRPSAVGMDLWGAGANSSTIIPPDLTPPSPRTISIVLIGGGGGAAATWTVGFTQPIVYRNFTEIEAKSEERRFKTILSLYCSTHALSLSTVLTILVVDHADLFIFFFLKQPSVNHRS</sequence>
<evidence type="ECO:0000313" key="2">
    <source>
        <dbReference type="EMBL" id="DAD27811.1"/>
    </source>
</evidence>
<dbReference type="Proteomes" id="UP000607653">
    <property type="component" value="Unassembled WGS sequence"/>
</dbReference>
<evidence type="ECO:0000313" key="3">
    <source>
        <dbReference type="Proteomes" id="UP000607653"/>
    </source>
</evidence>
<reference evidence="2 3" key="1">
    <citation type="journal article" date="2020" name="Mol. Biol. Evol.">
        <title>Distinct Expression and Methylation Patterns for Genes with Different Fates following a Single Whole-Genome Duplication in Flowering Plants.</title>
        <authorList>
            <person name="Shi T."/>
            <person name="Rahmani R.S."/>
            <person name="Gugger P.F."/>
            <person name="Wang M."/>
            <person name="Li H."/>
            <person name="Zhang Y."/>
            <person name="Li Z."/>
            <person name="Wang Q."/>
            <person name="Van de Peer Y."/>
            <person name="Marchal K."/>
            <person name="Chen J."/>
        </authorList>
    </citation>
    <scope>NUCLEOTIDE SEQUENCE [LARGE SCALE GENOMIC DNA]</scope>
    <source>
        <tissue evidence="2">Leaf</tissue>
    </source>
</reference>
<evidence type="ECO:0000256" key="1">
    <source>
        <dbReference type="SAM" id="Phobius"/>
    </source>
</evidence>
<keyword evidence="3" id="KW-1185">Reference proteome</keyword>
<organism evidence="2 3">
    <name type="scientific">Nelumbo nucifera</name>
    <name type="common">Sacred lotus</name>
    <dbReference type="NCBI Taxonomy" id="4432"/>
    <lineage>
        <taxon>Eukaryota</taxon>
        <taxon>Viridiplantae</taxon>
        <taxon>Streptophyta</taxon>
        <taxon>Embryophyta</taxon>
        <taxon>Tracheophyta</taxon>
        <taxon>Spermatophyta</taxon>
        <taxon>Magnoliopsida</taxon>
        <taxon>Proteales</taxon>
        <taxon>Nelumbonaceae</taxon>
        <taxon>Nelumbo</taxon>
    </lineage>
</organism>
<proteinExistence type="predicted"/>
<comment type="caution">
    <text evidence="2">The sequence shown here is derived from an EMBL/GenBank/DDBJ whole genome shotgun (WGS) entry which is preliminary data.</text>
</comment>
<keyword evidence="1" id="KW-0812">Transmembrane</keyword>
<protein>
    <submittedName>
        <fullName evidence="2">Uncharacterized protein</fullName>
    </submittedName>
</protein>
<gene>
    <name evidence="2" type="ORF">HUJ06_029279</name>
</gene>
<keyword evidence="1" id="KW-1133">Transmembrane helix</keyword>
<name>A0A822Y8B9_NELNU</name>